<dbReference type="EMBL" id="CAJVPK010002381">
    <property type="protein sequence ID" value="CAG8611977.1"/>
    <property type="molecule type" value="Genomic_DNA"/>
</dbReference>
<dbReference type="InterPro" id="IPR043129">
    <property type="entry name" value="ATPase_NBD"/>
</dbReference>
<sequence>MSDTKDLRVTVAIDFGTTFSGFAYANNINPDITVHDSWFGLNNSRKIIPKTNTVIQYGSGWKLVNWGFPALAQDPGSRRKKKHVNTDCKTVELFKLHLADIPDYQKPGLPYGLDYRKAIRDFLAEMKPLIQETLNRRWPPAIKLSQVRFVFSVPAEWKPHIIGILQDCIYDAGYLEKRHSNHNLEFTTEPEAAALYCMKKSGEYKLDVGDTFLIVDCGGGTVDLTMRTLVEGDCISEDTERTGDLCGSTYVDKNFRAFLEKKLGKSALMNLQNKHYEQYQYMIHEFFCPYIKFLFNGDQAEFKIIELDIEKWCPALIDYVSQEIKEEMEEEDWLIEILFQDVFEMFHPVVENILTLINNQLNSSRKKCSAMFMVGGFAESPYLIKMIEERFSGRVPLIAVPQNPITAILRGAVMYGLNKKAVKHRKLTMNYGVEVFPKWIQDVDPKARKTENGRIAKFSCLAKRGRIVTPDEVCSDVYYPVYPDQTAILFKVFATSKPNQRFCDKSDKTGMEEVGKLRIKLPDIHLGIDRPVEFGLKFGELLITATARNKTNGESYSAEFNYVSAFEAATSCN</sequence>
<evidence type="ECO:0000313" key="2">
    <source>
        <dbReference type="Proteomes" id="UP000789706"/>
    </source>
</evidence>
<dbReference type="Proteomes" id="UP000789706">
    <property type="component" value="Unassembled WGS sequence"/>
</dbReference>
<protein>
    <submittedName>
        <fullName evidence="1">5309_t:CDS:1</fullName>
    </submittedName>
</protein>
<dbReference type="AlphaFoldDB" id="A0A9N9GM79"/>
<dbReference type="OrthoDB" id="2963168at2759"/>
<name>A0A9N9GM79_9GLOM</name>
<gene>
    <name evidence="1" type="ORF">DEBURN_LOCUS10015</name>
</gene>
<evidence type="ECO:0000313" key="1">
    <source>
        <dbReference type="EMBL" id="CAG8611977.1"/>
    </source>
</evidence>
<dbReference type="PANTHER" id="PTHR14187">
    <property type="entry name" value="ALPHA KINASE/ELONGATION FACTOR 2 KINASE"/>
    <property type="match status" value="1"/>
</dbReference>
<proteinExistence type="predicted"/>
<comment type="caution">
    <text evidence="1">The sequence shown here is derived from an EMBL/GenBank/DDBJ whole genome shotgun (WGS) entry which is preliminary data.</text>
</comment>
<dbReference type="Gene3D" id="3.90.640.10">
    <property type="entry name" value="Actin, Chain A, domain 4"/>
    <property type="match status" value="1"/>
</dbReference>
<dbReference type="PANTHER" id="PTHR14187:SF5">
    <property type="entry name" value="HEAT SHOCK 70 KDA PROTEIN 12A"/>
    <property type="match status" value="1"/>
</dbReference>
<organism evidence="1 2">
    <name type="scientific">Diversispora eburnea</name>
    <dbReference type="NCBI Taxonomy" id="1213867"/>
    <lineage>
        <taxon>Eukaryota</taxon>
        <taxon>Fungi</taxon>
        <taxon>Fungi incertae sedis</taxon>
        <taxon>Mucoromycota</taxon>
        <taxon>Glomeromycotina</taxon>
        <taxon>Glomeromycetes</taxon>
        <taxon>Diversisporales</taxon>
        <taxon>Diversisporaceae</taxon>
        <taxon>Diversispora</taxon>
    </lineage>
</organism>
<keyword evidence="2" id="KW-1185">Reference proteome</keyword>
<accession>A0A9N9GM79</accession>
<dbReference type="SUPFAM" id="SSF53067">
    <property type="entry name" value="Actin-like ATPase domain"/>
    <property type="match status" value="2"/>
</dbReference>
<reference evidence="1" key="1">
    <citation type="submission" date="2021-06" db="EMBL/GenBank/DDBJ databases">
        <authorList>
            <person name="Kallberg Y."/>
            <person name="Tangrot J."/>
            <person name="Rosling A."/>
        </authorList>
    </citation>
    <scope>NUCLEOTIDE SEQUENCE</scope>
    <source>
        <strain evidence="1">AZ414A</strain>
    </source>
</reference>
<dbReference type="Gene3D" id="3.30.420.40">
    <property type="match status" value="2"/>
</dbReference>